<dbReference type="PANTHER" id="PTHR43047">
    <property type="entry name" value="TWO-COMPONENT HISTIDINE PROTEIN KINASE"/>
    <property type="match status" value="1"/>
</dbReference>
<evidence type="ECO:0000259" key="12">
    <source>
        <dbReference type="PROSITE" id="PS50113"/>
    </source>
</evidence>
<evidence type="ECO:0000256" key="2">
    <source>
        <dbReference type="ARBA" id="ARBA00004370"/>
    </source>
</evidence>
<dbReference type="Gene3D" id="3.30.450.20">
    <property type="entry name" value="PAS domain"/>
    <property type="match status" value="1"/>
</dbReference>
<dbReference type="InterPro" id="IPR003661">
    <property type="entry name" value="HisK_dim/P_dom"/>
</dbReference>
<dbReference type="PANTHER" id="PTHR43047:SF64">
    <property type="entry name" value="HISTIDINE KINASE CONTAINING CHEY-HOMOLOGOUS RECEIVER DOMAIN AND PAS DOMAIN-RELATED"/>
    <property type="match status" value="1"/>
</dbReference>
<accession>X1SJ45</accession>
<dbReference type="SMART" id="SM00388">
    <property type="entry name" value="HisKA"/>
    <property type="match status" value="1"/>
</dbReference>
<evidence type="ECO:0000259" key="11">
    <source>
        <dbReference type="PROSITE" id="PS50112"/>
    </source>
</evidence>
<dbReference type="GO" id="GO:0005524">
    <property type="term" value="F:ATP binding"/>
    <property type="evidence" value="ECO:0007669"/>
    <property type="project" value="UniProtKB-KW"/>
</dbReference>
<protein>
    <recommendedName>
        <fullName evidence="3">histidine kinase</fullName>
        <ecNumber evidence="3">2.7.13.3</ecNumber>
    </recommendedName>
</protein>
<proteinExistence type="predicted"/>
<evidence type="ECO:0000256" key="6">
    <source>
        <dbReference type="ARBA" id="ARBA00022777"/>
    </source>
</evidence>
<organism evidence="13">
    <name type="scientific">marine sediment metagenome</name>
    <dbReference type="NCBI Taxonomy" id="412755"/>
    <lineage>
        <taxon>unclassified sequences</taxon>
        <taxon>metagenomes</taxon>
        <taxon>ecological metagenomes</taxon>
    </lineage>
</organism>
<comment type="subcellular location">
    <subcellularLocation>
        <location evidence="2">Membrane</location>
    </subcellularLocation>
</comment>
<dbReference type="GO" id="GO:0016020">
    <property type="term" value="C:membrane"/>
    <property type="evidence" value="ECO:0007669"/>
    <property type="project" value="UniProtKB-SubCell"/>
</dbReference>
<dbReference type="InterPro" id="IPR000014">
    <property type="entry name" value="PAS"/>
</dbReference>
<feature type="domain" description="PAS" evidence="11">
    <location>
        <begin position="34"/>
        <end position="89"/>
    </location>
</feature>
<dbReference type="Pfam" id="PF08448">
    <property type="entry name" value="PAS_4"/>
    <property type="match status" value="1"/>
</dbReference>
<keyword evidence="6" id="KW-0418">Kinase</keyword>
<dbReference type="PROSITE" id="PS50112">
    <property type="entry name" value="PAS"/>
    <property type="match status" value="1"/>
</dbReference>
<dbReference type="NCBIfam" id="TIGR00229">
    <property type="entry name" value="sensory_box"/>
    <property type="match status" value="1"/>
</dbReference>
<comment type="catalytic activity">
    <reaction evidence="1">
        <text>ATP + protein L-histidine = ADP + protein N-phospho-L-histidine.</text>
        <dbReference type="EC" id="2.7.13.3"/>
    </reaction>
</comment>
<reference evidence="13" key="1">
    <citation type="journal article" date="2014" name="Front. Microbiol.">
        <title>High frequency of phylogenetically diverse reductive dehalogenase-homologous genes in deep subseafloor sedimentary metagenomes.</title>
        <authorList>
            <person name="Kawai M."/>
            <person name="Futagami T."/>
            <person name="Toyoda A."/>
            <person name="Takaki Y."/>
            <person name="Nishi S."/>
            <person name="Hori S."/>
            <person name="Arai W."/>
            <person name="Tsubouchi T."/>
            <person name="Morono Y."/>
            <person name="Uchiyama I."/>
            <person name="Ito T."/>
            <person name="Fujiyama A."/>
            <person name="Inagaki F."/>
            <person name="Takami H."/>
        </authorList>
    </citation>
    <scope>NUCLEOTIDE SEQUENCE</scope>
    <source>
        <strain evidence="13">Expedition CK06-06</strain>
    </source>
</reference>
<dbReference type="InterPro" id="IPR005467">
    <property type="entry name" value="His_kinase_dom"/>
</dbReference>
<feature type="non-terminal residue" evidence="13">
    <location>
        <position position="266"/>
    </location>
</feature>
<evidence type="ECO:0000256" key="3">
    <source>
        <dbReference type="ARBA" id="ARBA00012438"/>
    </source>
</evidence>
<dbReference type="PROSITE" id="PS50113">
    <property type="entry name" value="PAC"/>
    <property type="match status" value="2"/>
</dbReference>
<evidence type="ECO:0000256" key="9">
    <source>
        <dbReference type="ARBA" id="ARBA00023136"/>
    </source>
</evidence>
<feature type="domain" description="PAC" evidence="12">
    <location>
        <begin position="1"/>
        <end position="33"/>
    </location>
</feature>
<dbReference type="CDD" id="cd00082">
    <property type="entry name" value="HisKA"/>
    <property type="match status" value="1"/>
</dbReference>
<sequence length="266" mass="30668">AEHVFNENEELIQIHGITHDITEIKIAENELEKSNQKFLFFFNETPLAYIEWNTELEVIDWNPSAEKIFGYSKKEVLGVSFLDYIIPENLQNQVMGIWIKLMKQTAGQISTYINLTKDNRRIICNWFNTPLLDKNKQIIGMASLVQDITDLKVAEEELKQARITAEKANYAKSEFLANMSHEIRTPMNSVLGFSEILSNLINDPIQKDYLNSIRSSSKTLLSLINDILDLSKIEAGKLEIKKEPVNIRLIITEFESIFGMKLKEKQ</sequence>
<evidence type="ECO:0000256" key="7">
    <source>
        <dbReference type="ARBA" id="ARBA00022840"/>
    </source>
</evidence>
<keyword evidence="7" id="KW-0067">ATP-binding</keyword>
<dbReference type="InterPro" id="IPR000700">
    <property type="entry name" value="PAS-assoc_C"/>
</dbReference>
<dbReference type="SUPFAM" id="SSF47384">
    <property type="entry name" value="Homodimeric domain of signal transducing histidine kinase"/>
    <property type="match status" value="1"/>
</dbReference>
<dbReference type="Pfam" id="PF00512">
    <property type="entry name" value="HisKA"/>
    <property type="match status" value="1"/>
</dbReference>
<feature type="non-terminal residue" evidence="13">
    <location>
        <position position="1"/>
    </location>
</feature>
<dbReference type="Gene3D" id="1.10.287.130">
    <property type="match status" value="1"/>
</dbReference>
<evidence type="ECO:0000256" key="4">
    <source>
        <dbReference type="ARBA" id="ARBA00022679"/>
    </source>
</evidence>
<dbReference type="EMBL" id="BARW01023201">
    <property type="protein sequence ID" value="GAI92963.1"/>
    <property type="molecule type" value="Genomic_DNA"/>
</dbReference>
<dbReference type="PROSITE" id="PS50109">
    <property type="entry name" value="HIS_KIN"/>
    <property type="match status" value="1"/>
</dbReference>
<keyword evidence="8" id="KW-0902">Two-component regulatory system</keyword>
<evidence type="ECO:0000313" key="13">
    <source>
        <dbReference type="EMBL" id="GAI92963.1"/>
    </source>
</evidence>
<evidence type="ECO:0000259" key="10">
    <source>
        <dbReference type="PROSITE" id="PS50109"/>
    </source>
</evidence>
<dbReference type="InterPro" id="IPR036097">
    <property type="entry name" value="HisK_dim/P_sf"/>
</dbReference>
<comment type="caution">
    <text evidence="13">The sequence shown here is derived from an EMBL/GenBank/DDBJ whole genome shotgun (WGS) entry which is preliminary data.</text>
</comment>
<dbReference type="CDD" id="cd00130">
    <property type="entry name" value="PAS"/>
    <property type="match status" value="1"/>
</dbReference>
<dbReference type="GO" id="GO:0000155">
    <property type="term" value="F:phosphorelay sensor kinase activity"/>
    <property type="evidence" value="ECO:0007669"/>
    <property type="project" value="InterPro"/>
</dbReference>
<dbReference type="InterPro" id="IPR035965">
    <property type="entry name" value="PAS-like_dom_sf"/>
</dbReference>
<dbReference type="AlphaFoldDB" id="X1SJ45"/>
<gene>
    <name evidence="13" type="ORF">S12H4_38533</name>
</gene>
<dbReference type="InterPro" id="IPR013656">
    <property type="entry name" value="PAS_4"/>
</dbReference>
<dbReference type="SMART" id="SM00091">
    <property type="entry name" value="PAS"/>
    <property type="match status" value="1"/>
</dbReference>
<feature type="domain" description="Histidine kinase" evidence="10">
    <location>
        <begin position="178"/>
        <end position="266"/>
    </location>
</feature>
<dbReference type="FunFam" id="1.10.287.130:FF:000038">
    <property type="entry name" value="Sensory transduction histidine kinase"/>
    <property type="match status" value="1"/>
</dbReference>
<feature type="domain" description="PAC" evidence="12">
    <location>
        <begin position="108"/>
        <end position="160"/>
    </location>
</feature>
<dbReference type="SUPFAM" id="SSF55785">
    <property type="entry name" value="PYP-like sensor domain (PAS domain)"/>
    <property type="match status" value="1"/>
</dbReference>
<evidence type="ECO:0000256" key="8">
    <source>
        <dbReference type="ARBA" id="ARBA00023012"/>
    </source>
</evidence>
<evidence type="ECO:0000256" key="1">
    <source>
        <dbReference type="ARBA" id="ARBA00000085"/>
    </source>
</evidence>
<dbReference type="EC" id="2.7.13.3" evidence="3"/>
<keyword evidence="4" id="KW-0808">Transferase</keyword>
<evidence type="ECO:0000256" key="5">
    <source>
        <dbReference type="ARBA" id="ARBA00022741"/>
    </source>
</evidence>
<name>X1SJ45_9ZZZZ</name>
<keyword evidence="9" id="KW-0472">Membrane</keyword>
<keyword evidence="5" id="KW-0547">Nucleotide-binding</keyword>